<dbReference type="FunCoup" id="G8ZXH4">
    <property type="interactions" value="574"/>
</dbReference>
<evidence type="ECO:0000256" key="6">
    <source>
        <dbReference type="SAM" id="Phobius"/>
    </source>
</evidence>
<evidence type="ECO:0000256" key="4">
    <source>
        <dbReference type="ARBA" id="ARBA00023136"/>
    </source>
</evidence>
<feature type="region of interest" description="Disordered" evidence="5">
    <location>
        <begin position="1"/>
        <end position="36"/>
    </location>
</feature>
<dbReference type="GO" id="GO:0006281">
    <property type="term" value="P:DNA repair"/>
    <property type="evidence" value="ECO:0007669"/>
    <property type="project" value="EnsemblFungi"/>
</dbReference>
<gene>
    <name evidence="8" type="primary">TDEL0F05070</name>
    <name evidence="8" type="ORF">TDEL_0F05070</name>
</gene>
<dbReference type="InParanoid" id="G8ZXH4"/>
<evidence type="ECO:0000256" key="3">
    <source>
        <dbReference type="ARBA" id="ARBA00022989"/>
    </source>
</evidence>
<keyword evidence="2 6" id="KW-0812">Transmembrane</keyword>
<evidence type="ECO:0000259" key="7">
    <source>
        <dbReference type="Pfam" id="PF00149"/>
    </source>
</evidence>
<evidence type="ECO:0000256" key="5">
    <source>
        <dbReference type="SAM" id="MobiDB-lite"/>
    </source>
</evidence>
<dbReference type="InterPro" id="IPR041834">
    <property type="entry name" value="MPP_Cdc1"/>
</dbReference>
<dbReference type="GO" id="GO:0005783">
    <property type="term" value="C:endoplasmic reticulum"/>
    <property type="evidence" value="ECO:0007669"/>
    <property type="project" value="EnsemblFungi"/>
</dbReference>
<evidence type="ECO:0000256" key="2">
    <source>
        <dbReference type="ARBA" id="ARBA00022692"/>
    </source>
</evidence>
<dbReference type="InterPro" id="IPR033308">
    <property type="entry name" value="PGAP5/Cdc1/Ted1"/>
</dbReference>
<dbReference type="RefSeq" id="XP_003682529.1">
    <property type="nucleotide sequence ID" value="XM_003682481.1"/>
</dbReference>
<dbReference type="eggNOG" id="KOG3662">
    <property type="taxonomic scope" value="Eukaryota"/>
</dbReference>
<feature type="domain" description="Calcineurin-like phosphoesterase" evidence="7">
    <location>
        <begin position="120"/>
        <end position="317"/>
    </location>
</feature>
<proteinExistence type="predicted"/>
<feature type="transmembrane region" description="Helical" evidence="6">
    <location>
        <begin position="41"/>
        <end position="60"/>
    </location>
</feature>
<dbReference type="Proteomes" id="UP000005627">
    <property type="component" value="Chromosome 6"/>
</dbReference>
<dbReference type="STRING" id="1076872.G8ZXH4"/>
<feature type="compositionally biased region" description="Basic and acidic residues" evidence="5">
    <location>
        <begin position="16"/>
        <end position="27"/>
    </location>
</feature>
<dbReference type="EMBL" id="HE616747">
    <property type="protein sequence ID" value="CCE93318.1"/>
    <property type="molecule type" value="Genomic_DNA"/>
</dbReference>
<dbReference type="PANTHER" id="PTHR13315:SF4">
    <property type="entry name" value="METALLOPHOSPHOESTERASE, ISOFORM E"/>
    <property type="match status" value="1"/>
</dbReference>
<name>G8ZXH4_TORDE</name>
<dbReference type="GeneID" id="11504189"/>
<keyword evidence="4 6" id="KW-0472">Membrane</keyword>
<dbReference type="GO" id="GO:0016787">
    <property type="term" value="F:hydrolase activity"/>
    <property type="evidence" value="ECO:0007669"/>
    <property type="project" value="InterPro"/>
</dbReference>
<reference evidence="8 9" key="1">
    <citation type="journal article" date="2011" name="Proc. Natl. Acad. Sci. U.S.A.">
        <title>Evolutionary erosion of yeast sex chromosomes by mating-type switching accidents.</title>
        <authorList>
            <person name="Gordon J.L."/>
            <person name="Armisen D."/>
            <person name="Proux-Wera E."/>
            <person name="Oheigeartaigh S.S."/>
            <person name="Byrne K.P."/>
            <person name="Wolfe K.H."/>
        </authorList>
    </citation>
    <scope>NUCLEOTIDE SEQUENCE [LARGE SCALE GENOMIC DNA]</scope>
    <source>
        <strain evidence="9">ATCC 10662 / CBS 1146 / NBRC 0425 / NCYC 2629 / NRRL Y-866</strain>
    </source>
</reference>
<feature type="transmembrane region" description="Helical" evidence="6">
    <location>
        <begin position="385"/>
        <end position="404"/>
    </location>
</feature>
<organism evidence="8 9">
    <name type="scientific">Torulaspora delbrueckii</name>
    <name type="common">Yeast</name>
    <name type="synonym">Candida colliculosa</name>
    <dbReference type="NCBI Taxonomy" id="4950"/>
    <lineage>
        <taxon>Eukaryota</taxon>
        <taxon>Fungi</taxon>
        <taxon>Dikarya</taxon>
        <taxon>Ascomycota</taxon>
        <taxon>Saccharomycotina</taxon>
        <taxon>Saccharomycetes</taxon>
        <taxon>Saccharomycetales</taxon>
        <taxon>Saccharomycetaceae</taxon>
        <taxon>Torulaspora</taxon>
    </lineage>
</organism>
<evidence type="ECO:0000256" key="1">
    <source>
        <dbReference type="ARBA" id="ARBA00004141"/>
    </source>
</evidence>
<dbReference type="Gene3D" id="3.60.21.10">
    <property type="match status" value="1"/>
</dbReference>
<dbReference type="HOGENOM" id="CLU_011607_0_0_1"/>
<dbReference type="KEGG" id="tdl:TDEL_0F05070"/>
<evidence type="ECO:0000313" key="9">
    <source>
        <dbReference type="Proteomes" id="UP000005627"/>
    </source>
</evidence>
<dbReference type="FunFam" id="3.60.21.10:FF:000093">
    <property type="entry name" value="Cell division cycle-related protein"/>
    <property type="match status" value="1"/>
</dbReference>
<protein>
    <recommendedName>
        <fullName evidence="7">Calcineurin-like phosphoesterase domain-containing protein</fullName>
    </recommendedName>
</protein>
<dbReference type="GO" id="GO:0006506">
    <property type="term" value="P:GPI anchor biosynthetic process"/>
    <property type="evidence" value="ECO:0007669"/>
    <property type="project" value="EnsemblFungi"/>
</dbReference>
<dbReference type="SUPFAM" id="SSF56300">
    <property type="entry name" value="Metallo-dependent phosphatases"/>
    <property type="match status" value="1"/>
</dbReference>
<evidence type="ECO:0000313" key="8">
    <source>
        <dbReference type="EMBL" id="CCE93318.1"/>
    </source>
</evidence>
<accession>G8ZXH4</accession>
<dbReference type="AlphaFoldDB" id="G8ZXH4"/>
<dbReference type="CDD" id="cd08163">
    <property type="entry name" value="MPP_Cdc1"/>
    <property type="match status" value="1"/>
</dbReference>
<dbReference type="InterPro" id="IPR029052">
    <property type="entry name" value="Metallo-depent_PP-like"/>
</dbReference>
<dbReference type="InterPro" id="IPR004843">
    <property type="entry name" value="Calcineurin-like_PHP"/>
</dbReference>
<dbReference type="PANTHER" id="PTHR13315">
    <property type="entry name" value="METALLO PHOSPHOESTERASE RELATED"/>
    <property type="match status" value="1"/>
</dbReference>
<comment type="subcellular location">
    <subcellularLocation>
        <location evidence="1">Membrane</location>
        <topology evidence="1">Multi-pass membrane protein</topology>
    </subcellularLocation>
</comment>
<keyword evidence="9" id="KW-1185">Reference proteome</keyword>
<dbReference type="OrthoDB" id="5977743at2759"/>
<keyword evidence="3 6" id="KW-1133">Transmembrane helix</keyword>
<dbReference type="Pfam" id="PF00149">
    <property type="entry name" value="Metallophos"/>
    <property type="match status" value="1"/>
</dbReference>
<feature type="transmembrane region" description="Helical" evidence="6">
    <location>
        <begin position="452"/>
        <end position="474"/>
    </location>
</feature>
<dbReference type="GO" id="GO:0016020">
    <property type="term" value="C:membrane"/>
    <property type="evidence" value="ECO:0007669"/>
    <property type="project" value="UniProtKB-SubCell"/>
</dbReference>
<sequence length="477" mass="55147">MSSRTRPKNLSPKTRKKEDDDYGETGKKWSSRSNSGTGRSVYWRHILLMLISWGLLINYYERSVVKRAMNNCQWGRWEDWPEQAEAHRVGLFADPQIMDAYSYPGRPRFVNYLTSLIVDHYHKRNWKFVHYYLKPDTTFFLGDLFDGGRYWEDDYWIEEYKRFNKIFPKRPFSKTVMSIPGNHDIGFGNDIIEKSLNRFKTYFGEPSSYLDVGNHTFVLLDTISLSDRVNPNVASAPKEFLDNFAQESHPLPRILLSHVPLYRDPQKQVCGDKRESKNPFPLQQGDQYQTVIDADLSQDVLAKVQPKILFSGDDHDYCHISHSYLSDGISKTAEEITVKSCAMNMGINRPAIQLLSLHNDPDSFTEKTYQTNICYMPDPFKPVKMYILMLILSAGWLGYMHFFPRSFNRSVASRMGKTSRAVDSSLPMPVSASHKLESDINSQYRVKEEISIISLMINAGISLVLVLLVFAYFYSSV</sequence>